<dbReference type="SUPFAM" id="SSF52058">
    <property type="entry name" value="L domain-like"/>
    <property type="match status" value="1"/>
</dbReference>
<feature type="region of interest" description="Disordered" evidence="2">
    <location>
        <begin position="235"/>
        <end position="278"/>
    </location>
</feature>
<dbReference type="Pfam" id="PF23282">
    <property type="entry name" value="WHD_ROQ1"/>
    <property type="match status" value="1"/>
</dbReference>
<accession>A0A9W7HNY5</accession>
<dbReference type="SUPFAM" id="SSF46785">
    <property type="entry name" value="Winged helix' DNA-binding domain"/>
    <property type="match status" value="1"/>
</dbReference>
<keyword evidence="1" id="KW-0677">Repeat</keyword>
<comment type="caution">
    <text evidence="4">The sequence shown here is derived from an EMBL/GenBank/DDBJ whole genome shotgun (WGS) entry which is preliminary data.</text>
</comment>
<evidence type="ECO:0000313" key="5">
    <source>
        <dbReference type="Proteomes" id="UP001165190"/>
    </source>
</evidence>
<dbReference type="GO" id="GO:0006952">
    <property type="term" value="P:defense response"/>
    <property type="evidence" value="ECO:0007669"/>
    <property type="project" value="InterPro"/>
</dbReference>
<evidence type="ECO:0000256" key="2">
    <source>
        <dbReference type="SAM" id="MobiDB-lite"/>
    </source>
</evidence>
<dbReference type="InterPro" id="IPR032675">
    <property type="entry name" value="LRR_dom_sf"/>
</dbReference>
<dbReference type="PANTHER" id="PTHR11017:SF479">
    <property type="entry name" value="DISEASE RESISTANCE PROTEIN (TIR-NBS-LRR CLASS) FAMILY"/>
    <property type="match status" value="1"/>
</dbReference>
<dbReference type="InterPro" id="IPR036390">
    <property type="entry name" value="WH_DNA-bd_sf"/>
</dbReference>
<evidence type="ECO:0000256" key="1">
    <source>
        <dbReference type="ARBA" id="ARBA00022737"/>
    </source>
</evidence>
<dbReference type="Proteomes" id="UP001165190">
    <property type="component" value="Unassembled WGS sequence"/>
</dbReference>
<name>A0A9W7HNY5_HIBTR</name>
<evidence type="ECO:0000259" key="3">
    <source>
        <dbReference type="Pfam" id="PF23282"/>
    </source>
</evidence>
<sequence length="310" mass="35624">MENFLSCVYEGAVCGINNLLDKCLLDITPFGQISMHDMLEEMGKEIVRQESKHPENRSRLWNLKDVSQVLKYNEVNKSIEGIKLQTTRIEDLLSLLSPGFEYMLNLRYIHFYIGHLSENEKLLAGRIDSISFPNELRYLCWENYPFKSLSPSFNLKNLVVLKLHLGHIEQLWNDGHQDLVNLRVIDLRKCKKLTKIPNLSGVINLQRLHCFLRKPSTILLLRGIPVVMTDEMRCDKSNSNQNSDSQEDANIEEAHHHSATERESSYIDGEEGDGGPKTFECIRQSMETQHKRTMVMIGKTQSSMMKSGGL</sequence>
<organism evidence="4 5">
    <name type="scientific">Hibiscus trionum</name>
    <name type="common">Flower of an hour</name>
    <dbReference type="NCBI Taxonomy" id="183268"/>
    <lineage>
        <taxon>Eukaryota</taxon>
        <taxon>Viridiplantae</taxon>
        <taxon>Streptophyta</taxon>
        <taxon>Embryophyta</taxon>
        <taxon>Tracheophyta</taxon>
        <taxon>Spermatophyta</taxon>
        <taxon>Magnoliopsida</taxon>
        <taxon>eudicotyledons</taxon>
        <taxon>Gunneridae</taxon>
        <taxon>Pentapetalae</taxon>
        <taxon>rosids</taxon>
        <taxon>malvids</taxon>
        <taxon>Malvales</taxon>
        <taxon>Malvaceae</taxon>
        <taxon>Malvoideae</taxon>
        <taxon>Hibiscus</taxon>
    </lineage>
</organism>
<gene>
    <name evidence="4" type="ORF">HRI_001755600</name>
</gene>
<dbReference type="InterPro" id="IPR058192">
    <property type="entry name" value="WHD_ROQ1-like"/>
</dbReference>
<evidence type="ECO:0000313" key="4">
    <source>
        <dbReference type="EMBL" id="GMI80863.1"/>
    </source>
</evidence>
<dbReference type="OrthoDB" id="1001794at2759"/>
<reference evidence="4" key="1">
    <citation type="submission" date="2023-05" db="EMBL/GenBank/DDBJ databases">
        <title>Genome and transcriptome analyses reveal genes involved in the formation of fine ridges on petal epidermal cells in Hibiscus trionum.</title>
        <authorList>
            <person name="Koshimizu S."/>
            <person name="Masuda S."/>
            <person name="Ishii T."/>
            <person name="Shirasu K."/>
            <person name="Hoshino A."/>
            <person name="Arita M."/>
        </authorList>
    </citation>
    <scope>NUCLEOTIDE SEQUENCE</scope>
    <source>
        <strain evidence="4">Hamamatsu line</strain>
    </source>
</reference>
<feature type="domain" description="Disease resistance protein Roq1-like winged-helix" evidence="3">
    <location>
        <begin position="14"/>
        <end position="51"/>
    </location>
</feature>
<feature type="compositionally biased region" description="Basic and acidic residues" evidence="2">
    <location>
        <begin position="252"/>
        <end position="265"/>
    </location>
</feature>
<dbReference type="Gene3D" id="3.80.10.10">
    <property type="entry name" value="Ribonuclease Inhibitor"/>
    <property type="match status" value="1"/>
</dbReference>
<keyword evidence="5" id="KW-1185">Reference proteome</keyword>
<dbReference type="InterPro" id="IPR044974">
    <property type="entry name" value="Disease_R_plants"/>
</dbReference>
<proteinExistence type="predicted"/>
<protein>
    <recommendedName>
        <fullName evidence="3">Disease resistance protein Roq1-like winged-helix domain-containing protein</fullName>
    </recommendedName>
</protein>
<dbReference type="AlphaFoldDB" id="A0A9W7HNY5"/>
<dbReference type="EMBL" id="BSYR01000017">
    <property type="protein sequence ID" value="GMI80863.1"/>
    <property type="molecule type" value="Genomic_DNA"/>
</dbReference>
<dbReference type="PANTHER" id="PTHR11017">
    <property type="entry name" value="LEUCINE-RICH REPEAT-CONTAINING PROTEIN"/>
    <property type="match status" value="1"/>
</dbReference>